<evidence type="ECO:0000313" key="1">
    <source>
        <dbReference type="EMBL" id="QSQ13395.1"/>
    </source>
</evidence>
<accession>A0ABX7N3W0</accession>
<dbReference type="Proteomes" id="UP000663090">
    <property type="component" value="Chromosome"/>
</dbReference>
<gene>
    <name evidence="1" type="ORF">JY572_34455</name>
</gene>
<name>A0ABX7N3W0_9BACT</name>
<protein>
    <recommendedName>
        <fullName evidence="3">RNA ligase domain-containing protein</fullName>
    </recommendedName>
</protein>
<proteinExistence type="predicted"/>
<sequence>MPKRITNVVILKGGKAEIFRYGHDGRQALELLIGGPAYTDAKIRDTLGWRPGEVLEDVRSAACVDFDRKVLVLGGDFGFIRVDEDVHFVSEWDFTSMLHPYWPGWTLIYAWEQAWGLVINYFWTHGLVLPPTLVPMAEQGHPLSAEVRRSLEIFTINLEWKEAYAVAPPPARISEEYRDALLTPIEALGYSARATSSDLFFVGDIVGATAAQLDEAEMRLGTRLSLFKDFRRELGLNVPTTLPAFLDKALQEAHGWKLPVELPLEWQDWRRQALG</sequence>
<evidence type="ECO:0008006" key="3">
    <source>
        <dbReference type="Google" id="ProtNLM"/>
    </source>
</evidence>
<organism evidence="1 2">
    <name type="scientific">Myxococcus landrumensis</name>
    <dbReference type="NCBI Taxonomy" id="2813577"/>
    <lineage>
        <taxon>Bacteria</taxon>
        <taxon>Pseudomonadati</taxon>
        <taxon>Myxococcota</taxon>
        <taxon>Myxococcia</taxon>
        <taxon>Myxococcales</taxon>
        <taxon>Cystobacterineae</taxon>
        <taxon>Myxococcaceae</taxon>
        <taxon>Myxococcus</taxon>
    </lineage>
</organism>
<keyword evidence="2" id="KW-1185">Reference proteome</keyword>
<dbReference type="RefSeq" id="WP_206715098.1">
    <property type="nucleotide sequence ID" value="NZ_CP071091.1"/>
</dbReference>
<evidence type="ECO:0000313" key="2">
    <source>
        <dbReference type="Proteomes" id="UP000663090"/>
    </source>
</evidence>
<reference evidence="1 2" key="1">
    <citation type="submission" date="2021-02" db="EMBL/GenBank/DDBJ databases">
        <title>De Novo genome assembly of isolated myxobacteria.</title>
        <authorList>
            <person name="Stevens D.C."/>
        </authorList>
    </citation>
    <scope>NUCLEOTIDE SEQUENCE [LARGE SCALE GENOMIC DNA]</scope>
    <source>
        <strain evidence="1 2">SCHIC003</strain>
    </source>
</reference>
<dbReference type="EMBL" id="CP071091">
    <property type="protein sequence ID" value="QSQ13395.1"/>
    <property type="molecule type" value="Genomic_DNA"/>
</dbReference>